<dbReference type="AlphaFoldDB" id="A0A813PQS2"/>
<dbReference type="InterPro" id="IPR036249">
    <property type="entry name" value="Thioredoxin-like_sf"/>
</dbReference>
<keyword evidence="8" id="KW-1185">Reference proteome</keyword>
<reference evidence="7" key="1">
    <citation type="submission" date="2021-02" db="EMBL/GenBank/DDBJ databases">
        <authorList>
            <person name="Nowell W R."/>
        </authorList>
    </citation>
    <scope>NUCLEOTIDE SEQUENCE</scope>
    <source>
        <strain evidence="7">Ploen Becks lab</strain>
    </source>
</reference>
<evidence type="ECO:0000313" key="7">
    <source>
        <dbReference type="EMBL" id="CAF0756967.1"/>
    </source>
</evidence>
<proteinExistence type="inferred from homology"/>
<keyword evidence="5" id="KW-0676">Redox-active center</keyword>
<dbReference type="PRINTS" id="PR00160">
    <property type="entry name" value="GLUTAREDOXIN"/>
</dbReference>
<dbReference type="CDD" id="cd03419">
    <property type="entry name" value="GRX_GRXh_1_2_like"/>
    <property type="match status" value="1"/>
</dbReference>
<keyword evidence="4" id="KW-1015">Disulfide bond</keyword>
<dbReference type="PROSITE" id="PS51354">
    <property type="entry name" value="GLUTAREDOXIN_2"/>
    <property type="match status" value="1"/>
</dbReference>
<dbReference type="Pfam" id="PF00462">
    <property type="entry name" value="Glutaredoxin"/>
    <property type="match status" value="1"/>
</dbReference>
<protein>
    <recommendedName>
        <fullName evidence="6">Glutaredoxin domain-containing protein</fullName>
    </recommendedName>
</protein>
<evidence type="ECO:0000313" key="8">
    <source>
        <dbReference type="Proteomes" id="UP000663879"/>
    </source>
</evidence>
<comment type="similarity">
    <text evidence="1">Belongs to the glutaredoxin family.</text>
</comment>
<gene>
    <name evidence="7" type="ORF">OXX778_LOCUS4223</name>
</gene>
<comment type="caution">
    <text evidence="7">The sequence shown here is derived from an EMBL/GenBank/DDBJ whole genome shotgun (WGS) entry which is preliminary data.</text>
</comment>
<evidence type="ECO:0000256" key="5">
    <source>
        <dbReference type="ARBA" id="ARBA00023284"/>
    </source>
</evidence>
<keyword evidence="3" id="KW-0249">Electron transport</keyword>
<dbReference type="EMBL" id="CAJNOC010000406">
    <property type="protein sequence ID" value="CAF0756967.1"/>
    <property type="molecule type" value="Genomic_DNA"/>
</dbReference>
<evidence type="ECO:0000256" key="4">
    <source>
        <dbReference type="ARBA" id="ARBA00023157"/>
    </source>
</evidence>
<evidence type="ECO:0000256" key="2">
    <source>
        <dbReference type="ARBA" id="ARBA00022448"/>
    </source>
</evidence>
<feature type="domain" description="Glutaredoxin" evidence="6">
    <location>
        <begin position="32"/>
        <end position="99"/>
    </location>
</feature>
<dbReference type="InterPro" id="IPR002109">
    <property type="entry name" value="Glutaredoxin"/>
</dbReference>
<name>A0A813PQS2_9BILA</name>
<dbReference type="Gene3D" id="3.40.30.10">
    <property type="entry name" value="Glutaredoxin"/>
    <property type="match status" value="1"/>
</dbReference>
<dbReference type="SUPFAM" id="SSF52833">
    <property type="entry name" value="Thioredoxin-like"/>
    <property type="match status" value="1"/>
</dbReference>
<organism evidence="7 8">
    <name type="scientific">Brachionus calyciflorus</name>
    <dbReference type="NCBI Taxonomy" id="104777"/>
    <lineage>
        <taxon>Eukaryota</taxon>
        <taxon>Metazoa</taxon>
        <taxon>Spiralia</taxon>
        <taxon>Gnathifera</taxon>
        <taxon>Rotifera</taxon>
        <taxon>Eurotatoria</taxon>
        <taxon>Monogononta</taxon>
        <taxon>Pseudotrocha</taxon>
        <taxon>Ploima</taxon>
        <taxon>Brachionidae</taxon>
        <taxon>Brachionus</taxon>
    </lineage>
</organism>
<dbReference type="Proteomes" id="UP000663879">
    <property type="component" value="Unassembled WGS sequence"/>
</dbReference>
<dbReference type="PANTHER" id="PTHR46679">
    <property type="match status" value="1"/>
</dbReference>
<accession>A0A813PQS2</accession>
<evidence type="ECO:0000259" key="6">
    <source>
        <dbReference type="Pfam" id="PF00462"/>
    </source>
</evidence>
<dbReference type="InterPro" id="IPR014025">
    <property type="entry name" value="Glutaredoxin_subgr"/>
</dbReference>
<evidence type="ECO:0000256" key="3">
    <source>
        <dbReference type="ARBA" id="ARBA00022982"/>
    </source>
</evidence>
<evidence type="ECO:0000256" key="1">
    <source>
        <dbReference type="ARBA" id="ARBA00007787"/>
    </source>
</evidence>
<sequence>MGASFNKSEITQNSTTNLYEDFIQKTVNSNKIVVFSKTNCSYCTRAKALLSDLNLEYNTIELDRNEQCPESNCQSLIKSLVYQTRIRTVPQIFINGQLIGGYTDLESMSRDKQKFQEFLNKKN</sequence>
<dbReference type="GO" id="GO:0005739">
    <property type="term" value="C:mitochondrion"/>
    <property type="evidence" value="ECO:0007669"/>
    <property type="project" value="TreeGrafter"/>
</dbReference>
<keyword evidence="2" id="KW-0813">Transport</keyword>
<dbReference type="PANTHER" id="PTHR46679:SF1">
    <property type="entry name" value="GLUTAREDOXIN-2, MITOCHONDRIAL"/>
    <property type="match status" value="1"/>
</dbReference>
<dbReference type="OrthoDB" id="418495at2759"/>
<dbReference type="GO" id="GO:0015035">
    <property type="term" value="F:protein-disulfide reductase activity"/>
    <property type="evidence" value="ECO:0007669"/>
    <property type="project" value="TreeGrafter"/>
</dbReference>